<name>A0ABT7DN55_9ACTN</name>
<dbReference type="InterPro" id="IPR009057">
    <property type="entry name" value="Homeodomain-like_sf"/>
</dbReference>
<reference evidence="2 3" key="1">
    <citation type="submission" date="2023-05" db="EMBL/GenBank/DDBJ databases">
        <title>Gordonibacter KGMB12511T sp. nov., isolated from faeces of healthy Korean.</title>
        <authorList>
            <person name="Kim H.S."/>
            <person name="Kim J.-S."/>
            <person name="Suh M.K."/>
            <person name="Eom M.K."/>
            <person name="Do H.E."/>
            <person name="Lee J.-S."/>
        </authorList>
    </citation>
    <scope>NUCLEOTIDE SEQUENCE [LARGE SCALE GENOMIC DNA]</scope>
    <source>
        <strain evidence="2 3">KGMB12511</strain>
    </source>
</reference>
<feature type="region of interest" description="Disordered" evidence="1">
    <location>
        <begin position="231"/>
        <end position="250"/>
    </location>
</feature>
<sequence>MAGYDSKLCVAEAFASLVQTMPLERVTVGMVAERIGKHRKTFYYHFSDRGEVITWLFRYDLAQGLKALFDDGLLVCEPAGEGAYPTLPFYVRNMQSDGRLYNAPFFDELSRTLERRRAYYRAVLSVRGPGSLEEYLYRLYRPQIKQDIMLLIERRLADEGPLERAVEQELLSGGSNVDFLAEFFTGAFIQRMVKRLLDEPCQRSLEEVRPYENIVHDSLALLIERSVNSRRQTGGWTKGGQPGSPPFAAE</sequence>
<evidence type="ECO:0000313" key="2">
    <source>
        <dbReference type="EMBL" id="MDJ1650657.1"/>
    </source>
</evidence>
<dbReference type="Proteomes" id="UP001232750">
    <property type="component" value="Unassembled WGS sequence"/>
</dbReference>
<evidence type="ECO:0008006" key="4">
    <source>
        <dbReference type="Google" id="ProtNLM"/>
    </source>
</evidence>
<evidence type="ECO:0000256" key="1">
    <source>
        <dbReference type="SAM" id="MobiDB-lite"/>
    </source>
</evidence>
<keyword evidence="3" id="KW-1185">Reference proteome</keyword>
<accession>A0ABT7DN55</accession>
<gene>
    <name evidence="2" type="ORF">QNJ86_07575</name>
</gene>
<protein>
    <recommendedName>
        <fullName evidence="4">TetR family transcriptional regulator</fullName>
    </recommendedName>
</protein>
<comment type="caution">
    <text evidence="2">The sequence shown here is derived from an EMBL/GenBank/DDBJ whole genome shotgun (WGS) entry which is preliminary data.</text>
</comment>
<organism evidence="2 3">
    <name type="scientific">Gordonibacter faecis</name>
    <dbReference type="NCBI Taxonomy" id="3047475"/>
    <lineage>
        <taxon>Bacteria</taxon>
        <taxon>Bacillati</taxon>
        <taxon>Actinomycetota</taxon>
        <taxon>Coriobacteriia</taxon>
        <taxon>Eggerthellales</taxon>
        <taxon>Eggerthellaceae</taxon>
        <taxon>Gordonibacter</taxon>
    </lineage>
</organism>
<proteinExistence type="predicted"/>
<dbReference type="EMBL" id="JASJEU010000013">
    <property type="protein sequence ID" value="MDJ1650657.1"/>
    <property type="molecule type" value="Genomic_DNA"/>
</dbReference>
<dbReference type="RefSeq" id="WP_283831998.1">
    <property type="nucleotide sequence ID" value="NZ_JASJEU010000013.1"/>
</dbReference>
<dbReference type="Gene3D" id="1.10.357.10">
    <property type="entry name" value="Tetracycline Repressor, domain 2"/>
    <property type="match status" value="1"/>
</dbReference>
<evidence type="ECO:0000313" key="3">
    <source>
        <dbReference type="Proteomes" id="UP001232750"/>
    </source>
</evidence>
<dbReference type="SUPFAM" id="SSF46689">
    <property type="entry name" value="Homeodomain-like"/>
    <property type="match status" value="1"/>
</dbReference>